<keyword evidence="9 14" id="KW-0472">Membrane</keyword>
<reference evidence="16" key="1">
    <citation type="submission" date="2021-01" db="EMBL/GenBank/DDBJ databases">
        <authorList>
            <person name="Zahm M."/>
            <person name="Roques C."/>
            <person name="Cabau C."/>
            <person name="Klopp C."/>
            <person name="Donnadieu C."/>
            <person name="Jouanno E."/>
            <person name="Lampietro C."/>
            <person name="Louis A."/>
            <person name="Herpin A."/>
            <person name="Echchiki A."/>
            <person name="Berthelot C."/>
            <person name="Parey E."/>
            <person name="Roest-Crollius H."/>
            <person name="Braasch I."/>
            <person name="Postlethwait J."/>
            <person name="Bobe J."/>
            <person name="Montfort J."/>
            <person name="Bouchez O."/>
            <person name="Begum T."/>
            <person name="Mejri S."/>
            <person name="Adams A."/>
            <person name="Chen W.-J."/>
            <person name="Guiguen Y."/>
        </authorList>
    </citation>
    <scope>NUCLEOTIDE SEQUENCE</scope>
    <source>
        <tissue evidence="16">Blood</tissue>
    </source>
</reference>
<evidence type="ECO:0000256" key="1">
    <source>
        <dbReference type="ARBA" id="ARBA00004473"/>
    </source>
</evidence>
<dbReference type="PROSITE" id="PS00216">
    <property type="entry name" value="SUGAR_TRANSPORT_1"/>
    <property type="match status" value="1"/>
</dbReference>
<dbReference type="EMBL" id="JAERUA010000004">
    <property type="protein sequence ID" value="KAI1900470.1"/>
    <property type="molecule type" value="Genomic_DNA"/>
</dbReference>
<keyword evidence="8 14" id="KW-1133">Transmembrane helix</keyword>
<feature type="transmembrane region" description="Helical" evidence="14">
    <location>
        <begin position="276"/>
        <end position="293"/>
    </location>
</feature>
<feature type="domain" description="Major facilitator superfamily (MFS) profile" evidence="15">
    <location>
        <begin position="18"/>
        <end position="452"/>
    </location>
</feature>
<comment type="caution">
    <text evidence="16">The sequence shown here is derived from an EMBL/GenBank/DDBJ whole genome shotgun (WGS) entry which is preliminary data.</text>
</comment>
<protein>
    <recommendedName>
        <fullName evidence="12">Major facilitator superfamily domain-containing protein 10</fullName>
    </recommendedName>
    <alternativeName>
        <fullName evidence="13">Tetracycline transporter-like protein</fullName>
    </alternativeName>
</protein>
<dbReference type="SUPFAM" id="SSF103473">
    <property type="entry name" value="MFS general substrate transporter"/>
    <property type="match status" value="1"/>
</dbReference>
<comment type="similarity">
    <text evidence="3">Belongs to the major facilitator superfamily.</text>
</comment>
<evidence type="ECO:0000256" key="9">
    <source>
        <dbReference type="ARBA" id="ARBA00023136"/>
    </source>
</evidence>
<dbReference type="OrthoDB" id="196650at2759"/>
<dbReference type="GO" id="GO:0022857">
    <property type="term" value="F:transmembrane transporter activity"/>
    <property type="evidence" value="ECO:0007669"/>
    <property type="project" value="InterPro"/>
</dbReference>
<feature type="transmembrane region" description="Helical" evidence="14">
    <location>
        <begin position="313"/>
        <end position="329"/>
    </location>
</feature>
<evidence type="ECO:0000313" key="17">
    <source>
        <dbReference type="Proteomes" id="UP000829720"/>
    </source>
</evidence>
<evidence type="ECO:0000256" key="3">
    <source>
        <dbReference type="ARBA" id="ARBA00008335"/>
    </source>
</evidence>
<dbReference type="InterPro" id="IPR005829">
    <property type="entry name" value="Sugar_transporter_CS"/>
</dbReference>
<dbReference type="Pfam" id="PF07690">
    <property type="entry name" value="MFS_1"/>
    <property type="match status" value="1"/>
</dbReference>
<evidence type="ECO:0000256" key="6">
    <source>
        <dbReference type="ARBA" id="ARBA00022692"/>
    </source>
</evidence>
<dbReference type="GO" id="GO:0005637">
    <property type="term" value="C:nuclear inner membrane"/>
    <property type="evidence" value="ECO:0007669"/>
    <property type="project" value="UniProtKB-SubCell"/>
</dbReference>
<evidence type="ECO:0000256" key="14">
    <source>
        <dbReference type="SAM" id="Phobius"/>
    </source>
</evidence>
<dbReference type="FunFam" id="1.20.1250.20:FF:000181">
    <property type="entry name" value="Major facilitator superfamily domain-containing protein 10"/>
    <property type="match status" value="1"/>
</dbReference>
<feature type="transmembrane region" description="Helical" evidence="14">
    <location>
        <begin position="171"/>
        <end position="193"/>
    </location>
</feature>
<evidence type="ECO:0000256" key="8">
    <source>
        <dbReference type="ARBA" id="ARBA00022989"/>
    </source>
</evidence>
<gene>
    <name evidence="16" type="ORF">AGOR_G00050270</name>
</gene>
<keyword evidence="5" id="KW-1003">Cell membrane</keyword>
<keyword evidence="17" id="KW-1185">Reference proteome</keyword>
<evidence type="ECO:0000256" key="11">
    <source>
        <dbReference type="ARBA" id="ARBA00058620"/>
    </source>
</evidence>
<evidence type="ECO:0000256" key="12">
    <source>
        <dbReference type="ARBA" id="ARBA00074276"/>
    </source>
</evidence>
<dbReference type="PANTHER" id="PTHR23504:SF31">
    <property type="entry name" value="MAJOR FACILITATOR SUPERFAMILY DOMAIN-CONTAINING PROTEIN 10"/>
    <property type="match status" value="1"/>
</dbReference>
<keyword evidence="10" id="KW-0539">Nucleus</keyword>
<evidence type="ECO:0000256" key="7">
    <source>
        <dbReference type="ARBA" id="ARBA00022703"/>
    </source>
</evidence>
<evidence type="ECO:0000259" key="15">
    <source>
        <dbReference type="PROSITE" id="PS50850"/>
    </source>
</evidence>
<dbReference type="InterPro" id="IPR036259">
    <property type="entry name" value="MFS_trans_sf"/>
</dbReference>
<dbReference type="AlphaFoldDB" id="A0A8T3DVT1"/>
<feature type="transmembrane region" description="Helical" evidence="14">
    <location>
        <begin position="368"/>
        <end position="386"/>
    </location>
</feature>
<evidence type="ECO:0000256" key="10">
    <source>
        <dbReference type="ARBA" id="ARBA00023242"/>
    </source>
</evidence>
<feature type="transmembrane region" description="Helical" evidence="14">
    <location>
        <begin position="137"/>
        <end position="159"/>
    </location>
</feature>
<dbReference type="PROSITE" id="PS50850">
    <property type="entry name" value="MFS"/>
    <property type="match status" value="1"/>
</dbReference>
<dbReference type="GO" id="GO:0006915">
    <property type="term" value="P:apoptotic process"/>
    <property type="evidence" value="ECO:0007669"/>
    <property type="project" value="UniProtKB-KW"/>
</dbReference>
<keyword evidence="6 14" id="KW-0812">Transmembrane</keyword>
<evidence type="ECO:0000313" key="16">
    <source>
        <dbReference type="EMBL" id="KAI1900470.1"/>
    </source>
</evidence>
<organism evidence="16 17">
    <name type="scientific">Albula goreensis</name>
    <dbReference type="NCBI Taxonomy" id="1534307"/>
    <lineage>
        <taxon>Eukaryota</taxon>
        <taxon>Metazoa</taxon>
        <taxon>Chordata</taxon>
        <taxon>Craniata</taxon>
        <taxon>Vertebrata</taxon>
        <taxon>Euteleostomi</taxon>
        <taxon>Actinopterygii</taxon>
        <taxon>Neopterygii</taxon>
        <taxon>Teleostei</taxon>
        <taxon>Albuliformes</taxon>
        <taxon>Albulidae</taxon>
        <taxon>Albula</taxon>
    </lineage>
</organism>
<sequence length="455" mass="49781">MNTADKTNSEGDRSPSLVINVVFFTLLLDLLGFTLILPLLPSLLDQYGQTEDVVYQSLQSLVDWFRDFIGAPSETKYNTVLFGGLISSLFSLLQFLSSPLTGAASDYYGRRPLMMLTTVGLMSSYALWAVSQSFSMFLLSRVIGGICKGNVSLCTAIVADLPCPKARNRGMAMIGVAFSMGFTVGPLIGAYFARRSSMEEVYLGPALVALLFSAADLLFIFLMLPETLPKDAKVCSVSSGIQEAKDLLNPVALFHFSAVTKRKDSPPKDSMENLKVLGLVYFTYLFMFSGLEYTLSFLTHQRFQYTSMDQGKMFFFIGITMAVIQGGYARRIKPGHQIKTVKLAIMSLIPSFIMIGLAWNVTMLYCGILLYSFAAAVVVPCLSAQVSEHGSASQKGTVMGILRSLGALARASGPILASSVYWLAGSESCFVFSSAFFILPLLLLRRQTLSKDKEE</sequence>
<dbReference type="Proteomes" id="UP000829720">
    <property type="component" value="Unassembled WGS sequence"/>
</dbReference>
<feature type="transmembrane region" description="Helical" evidence="14">
    <location>
        <begin position="205"/>
        <end position="224"/>
    </location>
</feature>
<feature type="transmembrane region" description="Helical" evidence="14">
    <location>
        <begin position="21"/>
        <end position="40"/>
    </location>
</feature>
<evidence type="ECO:0000256" key="5">
    <source>
        <dbReference type="ARBA" id="ARBA00022475"/>
    </source>
</evidence>
<feature type="transmembrane region" description="Helical" evidence="14">
    <location>
        <begin position="113"/>
        <end position="131"/>
    </location>
</feature>
<dbReference type="InterPro" id="IPR020846">
    <property type="entry name" value="MFS_dom"/>
</dbReference>
<feature type="transmembrane region" description="Helical" evidence="14">
    <location>
        <begin position="341"/>
        <end position="362"/>
    </location>
</feature>
<proteinExistence type="inferred from homology"/>
<dbReference type="CDD" id="cd17389">
    <property type="entry name" value="MFS_MFSD10"/>
    <property type="match status" value="1"/>
</dbReference>
<dbReference type="GO" id="GO:0031526">
    <property type="term" value="C:brush border membrane"/>
    <property type="evidence" value="ECO:0007669"/>
    <property type="project" value="TreeGrafter"/>
</dbReference>
<accession>A0A8T3DVT1</accession>
<comment type="subcellular location">
    <subcellularLocation>
        <location evidence="2">Cell membrane</location>
        <topology evidence="2">Multi-pass membrane protein</topology>
    </subcellularLocation>
    <subcellularLocation>
        <location evidence="1">Nucleus inner membrane</location>
        <topology evidence="1">Multi-pass membrane protein</topology>
    </subcellularLocation>
</comment>
<keyword evidence="4" id="KW-0813">Transport</keyword>
<dbReference type="Gene3D" id="1.20.1250.20">
    <property type="entry name" value="MFS general substrate transporter like domains"/>
    <property type="match status" value="1"/>
</dbReference>
<dbReference type="PANTHER" id="PTHR23504">
    <property type="entry name" value="MAJOR FACILITATOR SUPERFAMILY DOMAIN-CONTAINING PROTEIN 10"/>
    <property type="match status" value="1"/>
</dbReference>
<feature type="transmembrane region" description="Helical" evidence="14">
    <location>
        <begin position="422"/>
        <end position="444"/>
    </location>
</feature>
<evidence type="ECO:0000256" key="13">
    <source>
        <dbReference type="ARBA" id="ARBA00082130"/>
    </source>
</evidence>
<keyword evidence="7" id="KW-0053">Apoptosis</keyword>
<name>A0A8T3DVT1_9TELE</name>
<dbReference type="InterPro" id="IPR011701">
    <property type="entry name" value="MFS"/>
</dbReference>
<comment type="function">
    <text evidence="11">Probable organic anion transporter which may serve as a transporter for some non-steroidal anti-inflammatory drugs (NSAIDs) as well as other organic anions across the luminal membranes of renal proximal tubules at the final excretion step into the urine.</text>
</comment>
<evidence type="ECO:0000256" key="2">
    <source>
        <dbReference type="ARBA" id="ARBA00004651"/>
    </source>
</evidence>
<evidence type="ECO:0000256" key="4">
    <source>
        <dbReference type="ARBA" id="ARBA00022448"/>
    </source>
</evidence>